<sequence length="113" mass="12734">MAIQMSSETSVEAPAQHPIPTRFNCKTRTSHLISHPTESESTSAPSEADKTACENESQESSKICLRPRCSTSRAQYNRFIGEMNREEAKASFKSEMSKDLARFEELFLQLSED</sequence>
<accession>A0A7S0MA65</accession>
<evidence type="ECO:0000256" key="1">
    <source>
        <dbReference type="SAM" id="MobiDB-lite"/>
    </source>
</evidence>
<name>A0A7S0MA65_9CRYP</name>
<proteinExistence type="predicted"/>
<evidence type="ECO:0000313" key="2">
    <source>
        <dbReference type="EMBL" id="CAD8635747.1"/>
    </source>
</evidence>
<protein>
    <submittedName>
        <fullName evidence="2">Uncharacterized protein</fullName>
    </submittedName>
</protein>
<reference evidence="2" key="1">
    <citation type="submission" date="2021-01" db="EMBL/GenBank/DDBJ databases">
        <authorList>
            <person name="Corre E."/>
            <person name="Pelletier E."/>
            <person name="Niang G."/>
            <person name="Scheremetjew M."/>
            <person name="Finn R."/>
            <person name="Kale V."/>
            <person name="Holt S."/>
            <person name="Cochrane G."/>
            <person name="Meng A."/>
            <person name="Brown T."/>
            <person name="Cohen L."/>
        </authorList>
    </citation>
    <scope>NUCLEOTIDE SEQUENCE</scope>
    <source>
        <strain evidence="2">CCAP979/52</strain>
    </source>
</reference>
<dbReference type="EMBL" id="HBEZ01024323">
    <property type="protein sequence ID" value="CAD8635747.1"/>
    <property type="molecule type" value="Transcribed_RNA"/>
</dbReference>
<feature type="region of interest" description="Disordered" evidence="1">
    <location>
        <begin position="1"/>
        <end position="61"/>
    </location>
</feature>
<feature type="compositionally biased region" description="Polar residues" evidence="1">
    <location>
        <begin position="1"/>
        <end position="10"/>
    </location>
</feature>
<organism evidence="2">
    <name type="scientific">Cryptomonas curvata</name>
    <dbReference type="NCBI Taxonomy" id="233186"/>
    <lineage>
        <taxon>Eukaryota</taxon>
        <taxon>Cryptophyceae</taxon>
        <taxon>Cryptomonadales</taxon>
        <taxon>Cryptomonadaceae</taxon>
        <taxon>Cryptomonas</taxon>
    </lineage>
</organism>
<dbReference type="AlphaFoldDB" id="A0A7S0MA65"/>
<gene>
    <name evidence="2" type="ORF">CCUR1050_LOCUS13428</name>
</gene>